<dbReference type="PRINTS" id="PR00990">
    <property type="entry name" value="RIBOKINASE"/>
</dbReference>
<evidence type="ECO:0000256" key="3">
    <source>
        <dbReference type="ARBA" id="ARBA00022741"/>
    </source>
</evidence>
<evidence type="ECO:0000313" key="8">
    <source>
        <dbReference type="Proteomes" id="UP000094969"/>
    </source>
</evidence>
<keyword evidence="3" id="KW-0547">Nucleotide-binding</keyword>
<dbReference type="GO" id="GO:0016301">
    <property type="term" value="F:kinase activity"/>
    <property type="evidence" value="ECO:0007669"/>
    <property type="project" value="UniProtKB-KW"/>
</dbReference>
<proteinExistence type="inferred from homology"/>
<dbReference type="Pfam" id="PF00294">
    <property type="entry name" value="PfkB"/>
    <property type="match status" value="1"/>
</dbReference>
<name>A0A1D7U8D8_9HYPH</name>
<gene>
    <name evidence="7" type="ORF">BHK69_27155</name>
</gene>
<dbReference type="InterPro" id="IPR050306">
    <property type="entry name" value="PfkB_Carbo_kinase"/>
</dbReference>
<dbReference type="Gene3D" id="3.40.1190.20">
    <property type="match status" value="1"/>
</dbReference>
<dbReference type="OrthoDB" id="9775849at2"/>
<keyword evidence="4 7" id="KW-0418">Kinase</keyword>
<evidence type="ECO:0000256" key="5">
    <source>
        <dbReference type="ARBA" id="ARBA00022840"/>
    </source>
</evidence>
<keyword evidence="2" id="KW-0808">Transferase</keyword>
<dbReference type="AlphaFoldDB" id="A0A1D7U8D8"/>
<evidence type="ECO:0000256" key="1">
    <source>
        <dbReference type="ARBA" id="ARBA00010688"/>
    </source>
</evidence>
<dbReference type="InterPro" id="IPR011611">
    <property type="entry name" value="PfkB_dom"/>
</dbReference>
<dbReference type="SUPFAM" id="SSF53613">
    <property type="entry name" value="Ribokinase-like"/>
    <property type="match status" value="1"/>
</dbReference>
<dbReference type="GO" id="GO:0005524">
    <property type="term" value="F:ATP binding"/>
    <property type="evidence" value="ECO:0007669"/>
    <property type="project" value="UniProtKB-KW"/>
</dbReference>
<dbReference type="EMBL" id="CP017147">
    <property type="protein sequence ID" value="AOO83636.1"/>
    <property type="molecule type" value="Genomic_DNA"/>
</dbReference>
<evidence type="ECO:0000259" key="6">
    <source>
        <dbReference type="Pfam" id="PF00294"/>
    </source>
</evidence>
<evidence type="ECO:0000313" key="7">
    <source>
        <dbReference type="EMBL" id="AOO83636.1"/>
    </source>
</evidence>
<feature type="domain" description="Carbohydrate kinase PfkB" evidence="6">
    <location>
        <begin position="13"/>
        <end position="301"/>
    </location>
</feature>
<comment type="similarity">
    <text evidence="1">Belongs to the carbohydrate kinase PfkB family.</text>
</comment>
<evidence type="ECO:0000256" key="2">
    <source>
        <dbReference type="ARBA" id="ARBA00022679"/>
    </source>
</evidence>
<dbReference type="InterPro" id="IPR002139">
    <property type="entry name" value="Ribo/fructo_kinase"/>
</dbReference>
<dbReference type="PANTHER" id="PTHR43085:SF1">
    <property type="entry name" value="PSEUDOURIDINE KINASE-RELATED"/>
    <property type="match status" value="1"/>
</dbReference>
<reference evidence="7 8" key="1">
    <citation type="journal article" date="2015" name="Antonie Van Leeuwenhoek">
        <title>Bosea vaviloviae sp. nov., a new species of slow-growing rhizobia isolated from nodules of the relict species Vavilovia formosa (Stev.) Fed.</title>
        <authorList>
            <person name="Safronova V.I."/>
            <person name="Kuznetsova I.G."/>
            <person name="Sazanova A.L."/>
            <person name="Kimeklis A.K."/>
            <person name="Belimov A.A."/>
            <person name="Andronov E.E."/>
            <person name="Pinaev A.G."/>
            <person name="Chizhevskaya E.P."/>
            <person name="Pukhaev A.R."/>
            <person name="Popov K.P."/>
            <person name="Willems A."/>
            <person name="Tikhonovich I.A."/>
        </authorList>
    </citation>
    <scope>NUCLEOTIDE SEQUENCE [LARGE SCALE GENOMIC DNA]</scope>
    <source>
        <strain evidence="7 8">Vaf18</strain>
    </source>
</reference>
<dbReference type="STRING" id="1526658.BHK69_27155"/>
<dbReference type="KEGG" id="bvv:BHK69_27155"/>
<dbReference type="CDD" id="cd01166">
    <property type="entry name" value="KdgK"/>
    <property type="match status" value="1"/>
</dbReference>
<sequence>MVSAVTEPKIDLLCIGEPLGEFNATRGDAGSFQFGHGGDTSNCAVAAARQGASVAYAGALGDDSAGRSLRGLWQRESVDDRHVSTHPSAPTGLYFVDHGPSGHVFSYLRAGSAASLYGPRDLPRELIRSARIIQASGISQAISASACDAVFEAFATAREAGVLTAYDTNLRLKLWPLTRARAIIHAACAMSDIVLPGLDDATQLTGLNSPDAIVDFYLGLGARVVALTLGHEGSLVATPVRRERLVPIKVEAIDATGAGDCYDGAFLSEYIRTGDAFAAGVYANVAAALSTQGYGAVAPLPRRADVEARMALEARAGR</sequence>
<protein>
    <submittedName>
        <fullName evidence="7">2-dehydro-3-deoxygluconokinase</fullName>
    </submittedName>
</protein>
<accession>A0A1D7U8D8</accession>
<dbReference type="PANTHER" id="PTHR43085">
    <property type="entry name" value="HEXOKINASE FAMILY MEMBER"/>
    <property type="match status" value="1"/>
</dbReference>
<evidence type="ECO:0000256" key="4">
    <source>
        <dbReference type="ARBA" id="ARBA00022777"/>
    </source>
</evidence>
<organism evidence="7 8">
    <name type="scientific">Bosea vaviloviae</name>
    <dbReference type="NCBI Taxonomy" id="1526658"/>
    <lineage>
        <taxon>Bacteria</taxon>
        <taxon>Pseudomonadati</taxon>
        <taxon>Pseudomonadota</taxon>
        <taxon>Alphaproteobacteria</taxon>
        <taxon>Hyphomicrobiales</taxon>
        <taxon>Boseaceae</taxon>
        <taxon>Bosea</taxon>
    </lineage>
</organism>
<dbReference type="InterPro" id="IPR029056">
    <property type="entry name" value="Ribokinase-like"/>
</dbReference>
<keyword evidence="5" id="KW-0067">ATP-binding</keyword>
<keyword evidence="8" id="KW-1185">Reference proteome</keyword>
<dbReference type="Proteomes" id="UP000094969">
    <property type="component" value="Chromosome"/>
</dbReference>